<name>A0A645CC75_9ZZZZ</name>
<dbReference type="PANTHER" id="PTHR21039:SF0">
    <property type="entry name" value="HISTIDINOL-PHOSPHATASE"/>
    <property type="match status" value="1"/>
</dbReference>
<comment type="caution">
    <text evidence="2">The sequence shown here is derived from an EMBL/GenBank/DDBJ whole genome shotgun (WGS) entry which is preliminary data.</text>
</comment>
<dbReference type="PANTHER" id="PTHR21039">
    <property type="entry name" value="HISTIDINOL PHOSPHATASE-RELATED"/>
    <property type="match status" value="1"/>
</dbReference>
<dbReference type="GO" id="GO:0000105">
    <property type="term" value="P:L-histidine biosynthetic process"/>
    <property type="evidence" value="ECO:0007669"/>
    <property type="project" value="InterPro"/>
</dbReference>
<dbReference type="InterPro" id="IPR010140">
    <property type="entry name" value="Histidinol_P_phosphatase_HisJ"/>
</dbReference>
<dbReference type="SUPFAM" id="SSF89550">
    <property type="entry name" value="PHP domain-like"/>
    <property type="match status" value="1"/>
</dbReference>
<evidence type="ECO:0000313" key="2">
    <source>
        <dbReference type="EMBL" id="MPM74488.1"/>
    </source>
</evidence>
<protein>
    <submittedName>
        <fullName evidence="2">Uncharacterized protein</fullName>
    </submittedName>
</protein>
<sequence length="171" mass="20039">MKNKDTGEYLTVDGDEEEYTRIIEVFFKGDVQAFVAEYYGLIRGMLSVHNPHIVGHLDLIRKNNKNERYFNETEDWYKEEVIKTLRAIKNSGAILEVNTGAIARGYLTTPYPSPWILEECYELDIPITLNSDGHSPENLHAFFDESLNMLRYAGYRQIYFMNNKRWITRSI</sequence>
<dbReference type="Gene3D" id="3.20.20.140">
    <property type="entry name" value="Metal-dependent hydrolases"/>
    <property type="match status" value="1"/>
</dbReference>
<organism evidence="2">
    <name type="scientific">bioreactor metagenome</name>
    <dbReference type="NCBI Taxonomy" id="1076179"/>
    <lineage>
        <taxon>unclassified sequences</taxon>
        <taxon>metagenomes</taxon>
        <taxon>ecological metagenomes</taxon>
    </lineage>
</organism>
<reference evidence="2" key="1">
    <citation type="submission" date="2019-08" db="EMBL/GenBank/DDBJ databases">
        <authorList>
            <person name="Kucharzyk K."/>
            <person name="Murdoch R.W."/>
            <person name="Higgins S."/>
            <person name="Loffler F."/>
        </authorList>
    </citation>
    <scope>NUCLEOTIDE SEQUENCE</scope>
</reference>
<dbReference type="InterPro" id="IPR016195">
    <property type="entry name" value="Pol/histidinol_Pase-like"/>
</dbReference>
<keyword evidence="1" id="KW-0378">Hydrolase</keyword>
<dbReference type="GO" id="GO:0005737">
    <property type="term" value="C:cytoplasm"/>
    <property type="evidence" value="ECO:0007669"/>
    <property type="project" value="TreeGrafter"/>
</dbReference>
<dbReference type="GO" id="GO:0004401">
    <property type="term" value="F:histidinol-phosphatase activity"/>
    <property type="evidence" value="ECO:0007669"/>
    <property type="project" value="InterPro"/>
</dbReference>
<gene>
    <name evidence="2" type="ORF">SDC9_121476</name>
</gene>
<proteinExistence type="predicted"/>
<dbReference type="EMBL" id="VSSQ01025997">
    <property type="protein sequence ID" value="MPM74488.1"/>
    <property type="molecule type" value="Genomic_DNA"/>
</dbReference>
<dbReference type="AlphaFoldDB" id="A0A645CC75"/>
<evidence type="ECO:0000256" key="1">
    <source>
        <dbReference type="ARBA" id="ARBA00022801"/>
    </source>
</evidence>
<accession>A0A645CC75</accession>